<protein>
    <submittedName>
        <fullName evidence="2">Cyclohexanone monooxygenase</fullName>
        <ecNumber evidence="2">1.14.13.22</ecNumber>
    </submittedName>
</protein>
<feature type="region of interest" description="Disordered" evidence="1">
    <location>
        <begin position="475"/>
        <end position="513"/>
    </location>
</feature>
<feature type="non-terminal residue" evidence="2">
    <location>
        <position position="513"/>
    </location>
</feature>
<evidence type="ECO:0000256" key="1">
    <source>
        <dbReference type="SAM" id="MobiDB-lite"/>
    </source>
</evidence>
<feature type="compositionally biased region" description="Basic and acidic residues" evidence="1">
    <location>
        <begin position="1"/>
        <end position="11"/>
    </location>
</feature>
<feature type="compositionally biased region" description="Basic and acidic residues" evidence="1">
    <location>
        <begin position="81"/>
        <end position="92"/>
    </location>
</feature>
<feature type="compositionally biased region" description="Low complexity" evidence="1">
    <location>
        <begin position="205"/>
        <end position="220"/>
    </location>
</feature>
<feature type="compositionally biased region" description="Basic and acidic residues" evidence="1">
    <location>
        <begin position="307"/>
        <end position="321"/>
    </location>
</feature>
<sequence length="513" mass="55416">GGHTEGSTDRRGTRRARRRGRSGRSRHGGLAARGRPAGLRRPGEGRRRGRHLAGEHLPRLRVRRRERHVLLLVRAQTGLEPDVRRAGGDPRLHPHGGGRPRDRAAHPVPVRGRLLRVRRRGRPVGGPHRRRHRVPAAGGRARARCAAPAPRAAPAGARAVPRDGVPHRAVGPLGGPGRQAGGGRRHRVERGAGDPRDRRRRRAPGRVPADRALGAAEGGPAAERLRAQAVPAPAAGAVALPAGRLLDPRAARARVPEPQAGEGVRVRREADAPQGGGRPRVAGRAHPGLRDRLQADPALQRLPARVAEAERRAGDRADHRLHPGRGALGRRPRARGGRRGARDRLLHRQPLRRGAPRGPGRAHHPGGVAGRHDGLPGDDRVRVPEPVHDHGPELRRRRPVDPVRDRGTAALHRAVPAPDDRPRRHPDGGPRGRAAPVQHLAARQARPLGVEHRRLPQLVPRPDRAQPPVLARHRHRVLAGHPHAGPGGVHAERSLRPPPPGLAEESSRGRHGL</sequence>
<feature type="compositionally biased region" description="Low complexity" evidence="1">
    <location>
        <begin position="135"/>
        <end position="159"/>
    </location>
</feature>
<feature type="compositionally biased region" description="Basic and acidic residues" evidence="1">
    <location>
        <begin position="370"/>
        <end position="407"/>
    </location>
</feature>
<evidence type="ECO:0000313" key="2">
    <source>
        <dbReference type="EMBL" id="CAA9441835.1"/>
    </source>
</evidence>
<feature type="compositionally biased region" description="Gly residues" evidence="1">
    <location>
        <begin position="172"/>
        <end position="182"/>
    </location>
</feature>
<organism evidence="2">
    <name type="scientific">uncultured Pseudonocardia sp</name>
    <dbReference type="NCBI Taxonomy" id="211455"/>
    <lineage>
        <taxon>Bacteria</taxon>
        <taxon>Bacillati</taxon>
        <taxon>Actinomycetota</taxon>
        <taxon>Actinomycetes</taxon>
        <taxon>Pseudonocardiales</taxon>
        <taxon>Pseudonocardiaceae</taxon>
        <taxon>Pseudonocardia</taxon>
        <taxon>environmental samples</taxon>
    </lineage>
</organism>
<dbReference type="EC" id="1.14.13.22" evidence="2"/>
<feature type="compositionally biased region" description="Basic residues" evidence="1">
    <location>
        <begin position="328"/>
        <end position="339"/>
    </location>
</feature>
<dbReference type="GO" id="GO:0018667">
    <property type="term" value="F:cyclohexanone monooxygenase activity"/>
    <property type="evidence" value="ECO:0007669"/>
    <property type="project" value="UniProtKB-EC"/>
</dbReference>
<feature type="region of interest" description="Disordered" evidence="1">
    <location>
        <begin position="81"/>
        <end position="105"/>
    </location>
</feature>
<dbReference type="AlphaFoldDB" id="A0A6J4QMR1"/>
<gene>
    <name evidence="2" type="ORF">AVDCRST_MAG66-4389</name>
</gene>
<feature type="compositionally biased region" description="Basic residues" evidence="1">
    <location>
        <begin position="121"/>
        <end position="134"/>
    </location>
</feature>
<feature type="region of interest" description="Disordered" evidence="1">
    <location>
        <begin position="1"/>
        <end position="55"/>
    </location>
</feature>
<feature type="compositionally biased region" description="Basic residues" evidence="1">
    <location>
        <begin position="12"/>
        <end position="27"/>
    </location>
</feature>
<keyword evidence="2" id="KW-0503">Monooxygenase</keyword>
<accession>A0A6J4QMR1</accession>
<feature type="compositionally biased region" description="Basic and acidic residues" evidence="1">
    <location>
        <begin position="418"/>
        <end position="430"/>
    </location>
</feature>
<proteinExistence type="predicted"/>
<name>A0A6J4QMR1_9PSEU</name>
<feature type="compositionally biased region" description="Basic and acidic residues" evidence="1">
    <location>
        <begin position="41"/>
        <end position="55"/>
    </location>
</feature>
<reference evidence="2" key="1">
    <citation type="submission" date="2020-02" db="EMBL/GenBank/DDBJ databases">
        <authorList>
            <person name="Meier V. D."/>
        </authorList>
    </citation>
    <scope>NUCLEOTIDE SEQUENCE</scope>
    <source>
        <strain evidence="2">AVDCRST_MAG66</strain>
    </source>
</reference>
<dbReference type="EMBL" id="CADCUS010000560">
    <property type="protein sequence ID" value="CAA9441835.1"/>
    <property type="molecule type" value="Genomic_DNA"/>
</dbReference>
<feature type="compositionally biased region" description="Low complexity" evidence="1">
    <location>
        <begin position="28"/>
        <end position="40"/>
    </location>
</feature>
<feature type="region of interest" description="Disordered" evidence="1">
    <location>
        <begin position="121"/>
        <end position="220"/>
    </location>
</feature>
<feature type="region of interest" description="Disordered" evidence="1">
    <location>
        <begin position="254"/>
        <end position="448"/>
    </location>
</feature>
<feature type="compositionally biased region" description="Basic residues" evidence="1">
    <location>
        <begin position="347"/>
        <end position="364"/>
    </location>
</feature>
<keyword evidence="2" id="KW-0560">Oxidoreductase</keyword>
<feature type="non-terminal residue" evidence="2">
    <location>
        <position position="1"/>
    </location>
</feature>